<evidence type="ECO:0000259" key="3">
    <source>
        <dbReference type="PROSITE" id="PS50157"/>
    </source>
</evidence>
<protein>
    <submittedName>
        <fullName evidence="5">C2H2-type domain-containing protein</fullName>
    </submittedName>
</protein>
<keyword evidence="1" id="KW-0862">Zinc</keyword>
<dbReference type="AlphaFoldDB" id="A0A1I7TBF9"/>
<dbReference type="Gene3D" id="3.30.160.60">
    <property type="entry name" value="Classic Zinc Finger"/>
    <property type="match status" value="1"/>
</dbReference>
<feature type="region of interest" description="Disordered" evidence="2">
    <location>
        <begin position="143"/>
        <end position="182"/>
    </location>
</feature>
<evidence type="ECO:0000256" key="1">
    <source>
        <dbReference type="PROSITE-ProRule" id="PRU00042"/>
    </source>
</evidence>
<name>A0A1I7TBF9_9PELO</name>
<proteinExistence type="predicted"/>
<dbReference type="WBParaSite" id="Csp11.Scaffold571.g4302.t1">
    <property type="protein sequence ID" value="Csp11.Scaffold571.g4302.t1"/>
    <property type="gene ID" value="Csp11.Scaffold571.g4302"/>
</dbReference>
<evidence type="ECO:0000256" key="2">
    <source>
        <dbReference type="SAM" id="MobiDB-lite"/>
    </source>
</evidence>
<dbReference type="eggNOG" id="ENOG502S9JU">
    <property type="taxonomic scope" value="Eukaryota"/>
</dbReference>
<dbReference type="PROSITE" id="PS50157">
    <property type="entry name" value="ZINC_FINGER_C2H2_2"/>
    <property type="match status" value="1"/>
</dbReference>
<evidence type="ECO:0000313" key="5">
    <source>
        <dbReference type="WBParaSite" id="Csp11.Scaffold571.g4302.t1"/>
    </source>
</evidence>
<accession>A0A1I7TBF9</accession>
<feature type="domain" description="C2H2-type" evidence="3">
    <location>
        <begin position="285"/>
        <end position="313"/>
    </location>
</feature>
<keyword evidence="1" id="KW-0479">Metal-binding</keyword>
<dbReference type="GO" id="GO:0008270">
    <property type="term" value="F:zinc ion binding"/>
    <property type="evidence" value="ECO:0007669"/>
    <property type="project" value="UniProtKB-KW"/>
</dbReference>
<dbReference type="Proteomes" id="UP000095282">
    <property type="component" value="Unplaced"/>
</dbReference>
<sequence>MDNQRKRQLKMSSNEEFSTAKKPTNVKLEPIDDFEKEIPAASSQSDSLFNHFDSIATSHHHNKEFNTFCSRQSQYQLFDAFQLVHSKKNQWHICLSAAFRQFLNGYIQAGGDANLANTFATYAAALPMPPHPLKPLTSISPLKPTVPEDAPQNSPKQLSTIPIIKTEPPPESEPMESSNPVKPVTLSCALGEDDRETKDSCPTSSDSAIPPVSEMKSALLPLIPRFSDLPLTSSRPIPETASEIQRLREAAFGRYKNVLCVICNEWICSRNRKNHIEAHLNYRPYKCSACNYARRREIFVMQHIKSQHQGQEGVEMLSQIDLHVALEVDRLADECVTRTRKLIENMQEKKDGDFGENKDFDEKALELMIAEEAEKKVVVIESVSEVRAKVANYHRRQRTKVLKKIYDTDAAKQAELKIVKDEEGCVPMASFKLEEGFEIKLEDLMKMVEAGDTSMEVDGAGPSETTEDTAIAH</sequence>
<keyword evidence="1" id="KW-0863">Zinc-finger</keyword>
<organism evidence="4 5">
    <name type="scientific">Caenorhabditis tropicalis</name>
    <dbReference type="NCBI Taxonomy" id="1561998"/>
    <lineage>
        <taxon>Eukaryota</taxon>
        <taxon>Metazoa</taxon>
        <taxon>Ecdysozoa</taxon>
        <taxon>Nematoda</taxon>
        <taxon>Chromadorea</taxon>
        <taxon>Rhabditida</taxon>
        <taxon>Rhabditina</taxon>
        <taxon>Rhabditomorpha</taxon>
        <taxon>Rhabditoidea</taxon>
        <taxon>Rhabditidae</taxon>
        <taxon>Peloderinae</taxon>
        <taxon>Caenorhabditis</taxon>
    </lineage>
</organism>
<feature type="region of interest" description="Disordered" evidence="2">
    <location>
        <begin position="454"/>
        <end position="473"/>
    </location>
</feature>
<keyword evidence="4" id="KW-1185">Reference proteome</keyword>
<feature type="region of interest" description="Disordered" evidence="2">
    <location>
        <begin position="1"/>
        <end position="23"/>
    </location>
</feature>
<evidence type="ECO:0000313" key="4">
    <source>
        <dbReference type="Proteomes" id="UP000095282"/>
    </source>
</evidence>
<dbReference type="InterPro" id="IPR013087">
    <property type="entry name" value="Znf_C2H2_type"/>
</dbReference>
<dbReference type="STRING" id="1561998.A0A1I7TBF9"/>
<reference evidence="5" key="1">
    <citation type="submission" date="2016-11" db="UniProtKB">
        <authorList>
            <consortium name="WormBaseParasite"/>
        </authorList>
    </citation>
    <scope>IDENTIFICATION</scope>
</reference>